<gene>
    <name evidence="1" type="ORF">R3W88_013207</name>
</gene>
<dbReference type="EMBL" id="JAWPEI010000007">
    <property type="protein sequence ID" value="KAK4722974.1"/>
    <property type="molecule type" value="Genomic_DNA"/>
</dbReference>
<sequence length="208" mass="24771">MGYYDIKLLAVSDKLSKLRKPVVNLKNGKRKILIDFSSSKYEVVLADQIKLDHKLFEDNCRRHLYGISTIKLGYKEYTELHMIRTEMKVLILRVLQEHAYAHSLSEFWVDRHMVEKIDLKKFADMHKVDLTGSLESDRLDRYITNLLEGLREEMGVMEKSDCECYLIENREYILHHEAIIEKFYFFHNASERRIVYVVYRILSESEDA</sequence>
<evidence type="ECO:0000313" key="1">
    <source>
        <dbReference type="EMBL" id="KAK4722974.1"/>
    </source>
</evidence>
<name>A0AAV9LDY2_9SOLN</name>
<evidence type="ECO:0000313" key="2">
    <source>
        <dbReference type="Proteomes" id="UP001311915"/>
    </source>
</evidence>
<reference evidence="1 2" key="1">
    <citation type="submission" date="2023-10" db="EMBL/GenBank/DDBJ databases">
        <title>Genome-Wide Identification Analysis in wild type Solanum Pinnatisectum Reveals Some Genes Defensing Phytophthora Infestans.</title>
        <authorList>
            <person name="Sun C."/>
        </authorList>
    </citation>
    <scope>NUCLEOTIDE SEQUENCE [LARGE SCALE GENOMIC DNA]</scope>
    <source>
        <strain evidence="1">LQN</strain>
        <tissue evidence="1">Leaf</tissue>
    </source>
</reference>
<proteinExistence type="predicted"/>
<dbReference type="Proteomes" id="UP001311915">
    <property type="component" value="Unassembled WGS sequence"/>
</dbReference>
<dbReference type="AlphaFoldDB" id="A0AAV9LDY2"/>
<organism evidence="1 2">
    <name type="scientific">Solanum pinnatisectum</name>
    <name type="common">tansyleaf nightshade</name>
    <dbReference type="NCBI Taxonomy" id="50273"/>
    <lineage>
        <taxon>Eukaryota</taxon>
        <taxon>Viridiplantae</taxon>
        <taxon>Streptophyta</taxon>
        <taxon>Embryophyta</taxon>
        <taxon>Tracheophyta</taxon>
        <taxon>Spermatophyta</taxon>
        <taxon>Magnoliopsida</taxon>
        <taxon>eudicotyledons</taxon>
        <taxon>Gunneridae</taxon>
        <taxon>Pentapetalae</taxon>
        <taxon>asterids</taxon>
        <taxon>lamiids</taxon>
        <taxon>Solanales</taxon>
        <taxon>Solanaceae</taxon>
        <taxon>Solanoideae</taxon>
        <taxon>Solaneae</taxon>
        <taxon>Solanum</taxon>
    </lineage>
</organism>
<protein>
    <submittedName>
        <fullName evidence="1">Uncharacterized protein</fullName>
    </submittedName>
</protein>
<accession>A0AAV9LDY2</accession>
<keyword evidence="2" id="KW-1185">Reference proteome</keyword>
<comment type="caution">
    <text evidence="1">The sequence shown here is derived from an EMBL/GenBank/DDBJ whole genome shotgun (WGS) entry which is preliminary data.</text>
</comment>